<keyword evidence="1" id="KW-1133">Transmembrane helix</keyword>
<dbReference type="EMBL" id="KZ613837">
    <property type="protein sequence ID" value="PMD58055.1"/>
    <property type="molecule type" value="Genomic_DNA"/>
</dbReference>
<dbReference type="InParanoid" id="A0A2J6T4W4"/>
<evidence type="ECO:0000313" key="2">
    <source>
        <dbReference type="EMBL" id="PMD58055.1"/>
    </source>
</evidence>
<dbReference type="AlphaFoldDB" id="A0A2J6T4W4"/>
<evidence type="ECO:0000313" key="3">
    <source>
        <dbReference type="Proteomes" id="UP000235371"/>
    </source>
</evidence>
<gene>
    <name evidence="2" type="ORF">K444DRAFT_564414</name>
</gene>
<accession>A0A2J6T4W4</accession>
<keyword evidence="1" id="KW-0472">Membrane</keyword>
<proteinExistence type="predicted"/>
<sequence length="258" mass="30413">MVDVFWELCKDTPNFDRPQARSALKKCPKHRNEPQDKINNSIDVLLRLWLTIRVQNSDFSPAAKTLQWDDTSTVQDFLTQHFPSPRSHSSDPGLPLESNFTAVNLYRMCGIRVSWTYQLEDHLKYDIENRIVCVYSLSQCLLDHLESVSILPRPLVEETLLSLSILFPNWNFATEKFLRKSQKLHLHDNLFEYPGHAHLDQFHHWRGRLSRLQLEFQAPGPGVRHIWSDRRNRLQWYTFWFAVVILILTIFFGVITTI</sequence>
<keyword evidence="3" id="KW-1185">Reference proteome</keyword>
<protein>
    <submittedName>
        <fullName evidence="2">Uncharacterized protein</fullName>
    </submittedName>
</protein>
<organism evidence="2 3">
    <name type="scientific">Hyaloscypha bicolor E</name>
    <dbReference type="NCBI Taxonomy" id="1095630"/>
    <lineage>
        <taxon>Eukaryota</taxon>
        <taxon>Fungi</taxon>
        <taxon>Dikarya</taxon>
        <taxon>Ascomycota</taxon>
        <taxon>Pezizomycotina</taxon>
        <taxon>Leotiomycetes</taxon>
        <taxon>Helotiales</taxon>
        <taxon>Hyaloscyphaceae</taxon>
        <taxon>Hyaloscypha</taxon>
        <taxon>Hyaloscypha bicolor</taxon>
    </lineage>
</organism>
<keyword evidence="1" id="KW-0812">Transmembrane</keyword>
<name>A0A2J6T4W4_9HELO</name>
<dbReference type="Proteomes" id="UP000235371">
    <property type="component" value="Unassembled WGS sequence"/>
</dbReference>
<evidence type="ECO:0000256" key="1">
    <source>
        <dbReference type="SAM" id="Phobius"/>
    </source>
</evidence>
<dbReference type="RefSeq" id="XP_024734959.1">
    <property type="nucleotide sequence ID" value="XM_024877065.1"/>
</dbReference>
<dbReference type="OrthoDB" id="5428890at2759"/>
<dbReference type="GeneID" id="36585142"/>
<reference evidence="2 3" key="1">
    <citation type="submission" date="2016-04" db="EMBL/GenBank/DDBJ databases">
        <title>A degradative enzymes factory behind the ericoid mycorrhizal symbiosis.</title>
        <authorList>
            <consortium name="DOE Joint Genome Institute"/>
            <person name="Martino E."/>
            <person name="Morin E."/>
            <person name="Grelet G."/>
            <person name="Kuo A."/>
            <person name="Kohler A."/>
            <person name="Daghino S."/>
            <person name="Barry K."/>
            <person name="Choi C."/>
            <person name="Cichocki N."/>
            <person name="Clum A."/>
            <person name="Copeland A."/>
            <person name="Hainaut M."/>
            <person name="Haridas S."/>
            <person name="Labutti K."/>
            <person name="Lindquist E."/>
            <person name="Lipzen A."/>
            <person name="Khouja H.-R."/>
            <person name="Murat C."/>
            <person name="Ohm R."/>
            <person name="Olson A."/>
            <person name="Spatafora J."/>
            <person name="Veneault-Fourrey C."/>
            <person name="Henrissat B."/>
            <person name="Grigoriev I."/>
            <person name="Martin F."/>
            <person name="Perotto S."/>
        </authorList>
    </citation>
    <scope>NUCLEOTIDE SEQUENCE [LARGE SCALE GENOMIC DNA]</scope>
    <source>
        <strain evidence="2 3">E</strain>
    </source>
</reference>
<feature type="transmembrane region" description="Helical" evidence="1">
    <location>
        <begin position="234"/>
        <end position="255"/>
    </location>
</feature>
<feature type="non-terminal residue" evidence="2">
    <location>
        <position position="258"/>
    </location>
</feature>